<dbReference type="Proteomes" id="UP000193465">
    <property type="component" value="Unassembled WGS sequence"/>
</dbReference>
<dbReference type="EMBL" id="LQOT01000048">
    <property type="protein sequence ID" value="ORV44539.1"/>
    <property type="molecule type" value="Genomic_DNA"/>
</dbReference>
<dbReference type="STRING" id="188915.AWC02_14935"/>
<gene>
    <name evidence="2" type="ORF">AWC02_14935</name>
</gene>
<reference evidence="2 3" key="1">
    <citation type="submission" date="2016-01" db="EMBL/GenBank/DDBJ databases">
        <title>The new phylogeny of the genus Mycobacterium.</title>
        <authorList>
            <person name="Tarcisio F."/>
            <person name="Conor M."/>
            <person name="Antonella G."/>
            <person name="Elisabetta G."/>
            <person name="Giulia F.S."/>
            <person name="Sara T."/>
            <person name="Anna F."/>
            <person name="Clotilde B."/>
            <person name="Roberto B."/>
            <person name="Veronica D.S."/>
            <person name="Fabio R."/>
            <person name="Monica P."/>
            <person name="Olivier J."/>
            <person name="Enrico T."/>
            <person name="Nicola S."/>
        </authorList>
    </citation>
    <scope>NUCLEOTIDE SEQUENCE [LARGE SCALE GENOMIC DNA]</scope>
    <source>
        <strain evidence="2 3">ATCC 27353</strain>
    </source>
</reference>
<feature type="region of interest" description="Disordered" evidence="1">
    <location>
        <begin position="58"/>
        <end position="143"/>
    </location>
</feature>
<evidence type="ECO:0000256" key="1">
    <source>
        <dbReference type="SAM" id="MobiDB-lite"/>
    </source>
</evidence>
<keyword evidence="3" id="KW-1185">Reference proteome</keyword>
<feature type="compositionally biased region" description="Polar residues" evidence="1">
    <location>
        <begin position="129"/>
        <end position="143"/>
    </location>
</feature>
<proteinExistence type="predicted"/>
<feature type="compositionally biased region" description="Basic and acidic residues" evidence="1">
    <location>
        <begin position="60"/>
        <end position="71"/>
    </location>
</feature>
<comment type="caution">
    <text evidence="2">The sequence shown here is derived from an EMBL/GenBank/DDBJ whole genome shotgun (WGS) entry which is preliminary data.</text>
</comment>
<organism evidence="2 3">
    <name type="scientific">Mycolicibacter engbaekii</name>
    <dbReference type="NCBI Taxonomy" id="188915"/>
    <lineage>
        <taxon>Bacteria</taxon>
        <taxon>Bacillati</taxon>
        <taxon>Actinomycetota</taxon>
        <taxon>Actinomycetes</taxon>
        <taxon>Mycobacteriales</taxon>
        <taxon>Mycobacteriaceae</taxon>
        <taxon>Mycolicibacter</taxon>
    </lineage>
</organism>
<evidence type="ECO:0000313" key="2">
    <source>
        <dbReference type="EMBL" id="ORV44539.1"/>
    </source>
</evidence>
<sequence>MPTQGEIVAALRSMSLGEFKTTIARARPPEDYDSGARKAAAAEGLRALLRRGSTSVADALGEHNDSSERRAAARRLLHGHAEPDAAERRKTEAVVRLSDYQRSSLGRGTRITPGTAPSDRSNALDAISQHVNVDPSPNTGGTY</sequence>
<dbReference type="AlphaFoldDB" id="A0A1X1TJ94"/>
<accession>A0A1X1TJ94</accession>
<dbReference type="RefSeq" id="WP_085129528.1">
    <property type="nucleotide sequence ID" value="NZ_LQOT01000048.1"/>
</dbReference>
<protein>
    <submittedName>
        <fullName evidence="2">Uncharacterized protein</fullName>
    </submittedName>
</protein>
<feature type="compositionally biased region" description="Basic and acidic residues" evidence="1">
    <location>
        <begin position="79"/>
        <end position="93"/>
    </location>
</feature>
<evidence type="ECO:0000313" key="3">
    <source>
        <dbReference type="Proteomes" id="UP000193465"/>
    </source>
</evidence>
<name>A0A1X1TJ94_9MYCO</name>